<protein>
    <submittedName>
        <fullName evidence="2">Uncharacterized protein</fullName>
    </submittedName>
</protein>
<dbReference type="AlphaFoldDB" id="A0A1B0AMR4"/>
<reference evidence="3" key="1">
    <citation type="submission" date="2015-01" db="EMBL/GenBank/DDBJ databases">
        <authorList>
            <person name="Aksoy S."/>
            <person name="Warren W."/>
            <person name="Wilson R.K."/>
        </authorList>
    </citation>
    <scope>NUCLEOTIDE SEQUENCE [LARGE SCALE GENOMIC DNA]</scope>
    <source>
        <strain evidence="3">IAEA</strain>
    </source>
</reference>
<keyword evidence="1" id="KW-1133">Transmembrane helix</keyword>
<sequence length="152" mass="18028">MSRLYCFRLQYQHYELHSWLVNQHYEYELNLWATVDLSRVVLNLSCAVYATFLLKSCKQTVKAIDPLQTDKLYKSQKLSKTKNSVEYLNIEIVSVMFIHPSICLFTLLWYYNRKTVLTELGRFLDSSFLTASNLDQHQDNAEVTEIFVKRKK</sequence>
<keyword evidence="3" id="KW-1185">Reference proteome</keyword>
<reference evidence="2" key="2">
    <citation type="submission" date="2020-05" db="UniProtKB">
        <authorList>
            <consortium name="EnsemblMetazoa"/>
        </authorList>
    </citation>
    <scope>IDENTIFICATION</scope>
    <source>
        <strain evidence="2">IAEA</strain>
    </source>
</reference>
<accession>A0A1B0AMR4</accession>
<proteinExistence type="predicted"/>
<organism evidence="2 3">
    <name type="scientific">Glossina palpalis gambiensis</name>
    <dbReference type="NCBI Taxonomy" id="67801"/>
    <lineage>
        <taxon>Eukaryota</taxon>
        <taxon>Metazoa</taxon>
        <taxon>Ecdysozoa</taxon>
        <taxon>Arthropoda</taxon>
        <taxon>Hexapoda</taxon>
        <taxon>Insecta</taxon>
        <taxon>Pterygota</taxon>
        <taxon>Neoptera</taxon>
        <taxon>Endopterygota</taxon>
        <taxon>Diptera</taxon>
        <taxon>Brachycera</taxon>
        <taxon>Muscomorpha</taxon>
        <taxon>Hippoboscoidea</taxon>
        <taxon>Glossinidae</taxon>
        <taxon>Glossina</taxon>
    </lineage>
</organism>
<keyword evidence="1" id="KW-0812">Transmembrane</keyword>
<name>A0A1B0AMR4_9MUSC</name>
<dbReference type="VEuPathDB" id="VectorBase:GPPI002162"/>
<evidence type="ECO:0000313" key="3">
    <source>
        <dbReference type="Proteomes" id="UP000092460"/>
    </source>
</evidence>
<dbReference type="EMBL" id="JXJN01000553">
    <property type="status" value="NOT_ANNOTATED_CDS"/>
    <property type="molecule type" value="Genomic_DNA"/>
</dbReference>
<feature type="transmembrane region" description="Helical" evidence="1">
    <location>
        <begin position="87"/>
        <end position="111"/>
    </location>
</feature>
<evidence type="ECO:0000313" key="2">
    <source>
        <dbReference type="EnsemblMetazoa" id="GPPI002162-PA"/>
    </source>
</evidence>
<dbReference type="Proteomes" id="UP000092460">
    <property type="component" value="Unassembled WGS sequence"/>
</dbReference>
<dbReference type="EnsemblMetazoa" id="GPPI002162-RA">
    <property type="protein sequence ID" value="GPPI002162-PA"/>
    <property type="gene ID" value="GPPI002162"/>
</dbReference>
<keyword evidence="1" id="KW-0472">Membrane</keyword>
<evidence type="ECO:0000256" key="1">
    <source>
        <dbReference type="SAM" id="Phobius"/>
    </source>
</evidence>